<feature type="compositionally biased region" description="Polar residues" evidence="7">
    <location>
        <begin position="130"/>
        <end position="140"/>
    </location>
</feature>
<feature type="region of interest" description="Disordered" evidence="7">
    <location>
        <begin position="3919"/>
        <end position="3948"/>
    </location>
</feature>
<feature type="coiled-coil region" evidence="6">
    <location>
        <begin position="3005"/>
        <end position="3047"/>
    </location>
</feature>
<comment type="subcellular location">
    <subcellularLocation>
        <location evidence="1">Cytoplasm</location>
        <location evidence="1">Cytoskeleton</location>
        <location evidence="1">Microtubule organizing center</location>
        <location evidence="1">Centrosome</location>
    </subcellularLocation>
</comment>
<feature type="region of interest" description="Disordered" evidence="7">
    <location>
        <begin position="3307"/>
        <end position="3350"/>
    </location>
</feature>
<feature type="coiled-coil region" evidence="6">
    <location>
        <begin position="161"/>
        <end position="223"/>
    </location>
</feature>
<dbReference type="GO" id="GO:0060090">
    <property type="term" value="F:molecular adaptor activity"/>
    <property type="evidence" value="ECO:0007669"/>
    <property type="project" value="InterPro"/>
</dbReference>
<feature type="region of interest" description="Disordered" evidence="7">
    <location>
        <begin position="3684"/>
        <end position="3703"/>
    </location>
</feature>
<feature type="region of interest" description="Disordered" evidence="7">
    <location>
        <begin position="664"/>
        <end position="705"/>
    </location>
</feature>
<evidence type="ECO:0000256" key="2">
    <source>
        <dbReference type="ARBA" id="ARBA00022490"/>
    </source>
</evidence>
<feature type="domain" description="ELK" evidence="8">
    <location>
        <begin position="1390"/>
        <end position="1413"/>
    </location>
</feature>
<dbReference type="PANTHER" id="PTHR44981">
    <property type="entry name" value="PERICENTRIN-LIKE PROTEIN, ISOFORM F"/>
    <property type="match status" value="1"/>
</dbReference>
<feature type="region of interest" description="Disordered" evidence="7">
    <location>
        <begin position="3543"/>
        <end position="3567"/>
    </location>
</feature>
<feature type="coiled-coil region" evidence="6">
    <location>
        <begin position="4030"/>
        <end position="4078"/>
    </location>
</feature>
<feature type="coiled-coil region" evidence="6">
    <location>
        <begin position="1894"/>
        <end position="1950"/>
    </location>
</feature>
<dbReference type="SMART" id="SM01188">
    <property type="entry name" value="ELK"/>
    <property type="match status" value="5"/>
</dbReference>
<feature type="region of interest" description="Disordered" evidence="7">
    <location>
        <begin position="3500"/>
        <end position="3521"/>
    </location>
</feature>
<dbReference type="InterPro" id="IPR028745">
    <property type="entry name" value="AKAP9/Pericentrin"/>
</dbReference>
<evidence type="ECO:0000256" key="4">
    <source>
        <dbReference type="ARBA" id="ARBA00023054"/>
    </source>
</evidence>
<gene>
    <name evidence="9" type="primary">PCNT</name>
    <name evidence="9" type="ORF">N1851_026603</name>
</gene>
<evidence type="ECO:0000259" key="8">
    <source>
        <dbReference type="SMART" id="SM01188"/>
    </source>
</evidence>
<keyword evidence="5" id="KW-0206">Cytoskeleton</keyword>
<dbReference type="Proteomes" id="UP001174136">
    <property type="component" value="Unassembled WGS sequence"/>
</dbReference>
<feature type="region of interest" description="Disordered" evidence="7">
    <location>
        <begin position="3747"/>
        <end position="3766"/>
    </location>
</feature>
<feature type="compositionally biased region" description="Basic and acidic residues" evidence="7">
    <location>
        <begin position="103"/>
        <end position="116"/>
    </location>
</feature>
<feature type="compositionally biased region" description="Basic and acidic residues" evidence="7">
    <location>
        <begin position="43"/>
        <end position="56"/>
    </location>
</feature>
<dbReference type="GO" id="GO:0005737">
    <property type="term" value="C:cytoplasm"/>
    <property type="evidence" value="ECO:0007669"/>
    <property type="project" value="UniProtKB-ARBA"/>
</dbReference>
<feature type="coiled-coil region" evidence="6">
    <location>
        <begin position="2111"/>
        <end position="2159"/>
    </location>
</feature>
<proteinExistence type="predicted"/>
<dbReference type="InterPro" id="IPR005539">
    <property type="entry name" value="ELK_dom"/>
</dbReference>
<feature type="domain" description="ELK" evidence="8">
    <location>
        <begin position="617"/>
        <end position="637"/>
    </location>
</feature>
<feature type="region of interest" description="Disordered" evidence="7">
    <location>
        <begin position="3978"/>
        <end position="4005"/>
    </location>
</feature>
<name>A0AA47MBG6_MERPO</name>
<keyword evidence="10" id="KW-1185">Reference proteome</keyword>
<feature type="compositionally biased region" description="Basic and acidic residues" evidence="7">
    <location>
        <begin position="78"/>
        <end position="95"/>
    </location>
</feature>
<evidence type="ECO:0000256" key="6">
    <source>
        <dbReference type="SAM" id="Coils"/>
    </source>
</evidence>
<feature type="coiled-coil region" evidence="6">
    <location>
        <begin position="2581"/>
        <end position="2639"/>
    </location>
</feature>
<dbReference type="InterPro" id="IPR019528">
    <property type="entry name" value="PACT_domain"/>
</dbReference>
<feature type="region of interest" description="Disordered" evidence="7">
    <location>
        <begin position="2214"/>
        <end position="2247"/>
    </location>
</feature>
<evidence type="ECO:0000256" key="7">
    <source>
        <dbReference type="SAM" id="MobiDB-lite"/>
    </source>
</evidence>
<evidence type="ECO:0000256" key="5">
    <source>
        <dbReference type="ARBA" id="ARBA00023212"/>
    </source>
</evidence>
<feature type="domain" description="ELK" evidence="8">
    <location>
        <begin position="1503"/>
        <end position="1524"/>
    </location>
</feature>
<dbReference type="PANTHER" id="PTHR44981:SF3">
    <property type="entry name" value="PERICENTRIN"/>
    <property type="match status" value="1"/>
</dbReference>
<feature type="compositionally biased region" description="Polar residues" evidence="7">
    <location>
        <begin position="3630"/>
        <end position="3640"/>
    </location>
</feature>
<sequence>MTETIYHAQKSTAVPCAGVGDSHRSMAGDKRQDEGVRTPLPVDSRDSGEGVRDDLASFRQKRAKGDGAGAPKKAAKRKGQDVPKTDRPAQERPLEPEAPLASDAKESSKIRHKEPQNPKTFAVDQHHGQKSPSQRLSQSPTPSPVDKMEDELVALTGKEQLKQLQQAVEKRNEIIAKLSTNLQEAQASRDQVQLEAQSLARQIQALQKQLQQTSVEFLRIKNQTGVPEQPGHGCQDAAAAPCVELPQRELRSVDSDSWSTCRESLNANSEANGDTETDALLFRLSAELEEERSNSQRICAELSKEKENCQHVLYLLEEEKREREKETRQKEVETEVQLRGLREQLSQAQSQSSELQRYKEEKELLNTKLVEMTRTLEGEQKTAERLKEEIANAALRLCDLEEEKERRQEETRRLEEEHREELDRIRQLLEEGEKEIDKLEKEDSSGLKANKNRRIQERAGFGQEEEEEEGGPDREGESEDDGLTRSVTADLLMERYLSAVPPAQSNSSLANQSLEEHILADNNYSFELNSEVLDDPSHLFSISNPLREDYDHLLNFSDPQCSVTSDNVLGGSAHTSSSSWPINSTFGGDGVFGEVSQQGGEEPADLAKELLGQQCEELREELDLKERELDILRDEVSKSAEDLEEARSRWAQVTEELKEARWELDEEKEKRRTQEEELDNEREKRKRTEEETNLKTCQQDNLENKVGALLEEKDTEGREDKEDESSLLLTVTHPSTQVADKLPGDLKEVLEEKAHPERQELSLQEMNQAGCSVTSEEQELFGKQLKDLQRADKLDSIFVFPSKARKDQVLFELVDTKARNDTTAALLVQKTLELDSALKDLNATRLQVEATQKQLERMVGELEESQRNLGSAEEQRSRLEGELVCLNCTLSSLEEAQVRAGKEREVHRLKEEEMGGQLTKMEQVLEEELEQFETLIQAKDNELAEVQEKWEEERQEKEDELRGMRHLLEEQRRDQESAMQALMEKQALAVEETTEHLRRSHHEEVEELSKKHQAEVSELNSRLERELSAQKAALDEEHKGQISLIKQVTEREHQRMLSELCARHREELSHLRLELTSELRDSMETAHQAELQQAQTKQSLELEALRLSLADLHASRLELSQTSLQQEREAALSQVQAELRDKWTGENALLQAKQQLELGRLRQQNQRDLDELRQQCESCLSEERASMEKNRADEIQHFCSSVQVQIEIVFISPFLRSVQIIRSQWEAETERSKADLQTLLSVTQRNLADTEATLSSARAELSDTQAELSDTRASLAKTHSELSDTRASLDERRASSVTDVQRLEEELNLAWTDRDAAARAVEDLVMSHKTVLKEKELQARHLEEKEQQLQQEVCRLQEEQTTLKKTSEQEVGQLWAQLETMRTSRQELGELKEQLLARSARVDDLERLKAEFNNQRREIKQQNEAELESLRRYFEQRLRAAEDGYREDIAQLQLRLVERALEESLIKTGDASFTTEGDAAEEKNDLLAEITLKLDKHKEELDSLRSQLEEKHEVELSNLRSSLSVSYEEDLLQVRSDLTNRYYEDLENMKTRHALDLEQLRARLSENHVRELTRVQLEAARHVEVEVEQRMWRYSEELQTRMGTIQTLESRLSALGAQRDAELQRNTQQVKKDFAKELLLHLEEVRQQEQQRELNLGNQAGLSSLRAEQEAPRTPSSSLEGELEVEKLRAAAGTSLDNDQSPQVVLVTQRLQAQDEGELLKAKGCMSAEVEELAALLQRRGQERLHQAELRFQAEKAELEQRLAQKESIYLGESNDKHRAELEQQRTALLNKHAQELHVTTAGHKEQLDALSAHHRDQLVAMATELDTKHTAVLVTMEASLDSKWRAELEHLGAVFQETNQAQQEALEAELAGRHQEEQEELERRMLGNMDMLEATYLKEVHALRDDMERLEEVHTQEVEQLKSAHAQEVERLQTELVSSREELRMELAQMHMGKFSAMATELSHAHKVDLSAQKEALDAEHCKALETLKMQVLELEEQHGTALQELSHTYNTEKLQLCDQQQLQLQELRRISARELEVCRTELKEESSRQRLHFLEEVELLKVQSEERLQDRLGQLKAELEQCKEADLDEQRRGFNIEREQKERGYTDKMSQLTAQLQQLDAVVAQLRAEVGCLQGELEGKRAEMETLDTLLQRRERESQEGGNLLNMLGQDLQTAKEDRLQLHQANEKLRMVLLDVIRSTVATEELIGQKVNVGPGKSRQPSHRRSSSGNSEAQESGVSVGEVTGEESELSQRLCESLLVSETHLHPAGEEAALGACGRLRLAVDTLLELLNQANAQLEQANSVHLSLEQRFSQGREDSGHILKQHSVLLEQLNQEAGLKSHLQLELHKAEGLLDGYVTEKALLEEALQQKESREERLAEELEDLRVQLHQTEGLTAELDNLRAQHQELNEENAVLLRQREHLSAGLGEREKALLEEAERLAQERRDLQRQAEKDRSSLSLRLRTLETELEERETKGLETELHHKAHTEDLGQHVQSLEKQIKHNRQFIDEQAVEREHERDEFQQEIHRLEAQLRQSTRGQATGDNRGKRVESLQALVKDKTEDYDSLMAAGQQAQRDLTERNDEIDKLAGRIRELEQALLNSAESNRAVPQLEQELHRAKLREKELTQDKQGLEQQQLSNKLQIAALQSKLDESRHYHDNTPDSTQPLRDALDTAQLSLQSREQEVEVLISQLEQVQANFSIKEAELKHLTLQLELMTNQNAAHVHQLQDKIVTLEENVSALTILQEEREESREVEEDEEESLPSALLQEKNLEIDQLHQEIQRLEAELESSEQDVALGTELEELRSRLEHQHCDISRLRQDKQDEEERLHEVISTLQAELATLGPALHEVSDSQDGDSVNPSPSPSPELRNYSLHRGAGRKGAPDSLRQELRLNHSSSSSRSLRASLEALQAQLETAAAEKEALEQLLLTQEEEYRGHGEELGRRLREERERAEELRGLLAHKEAELEEKMGRRRNGTTRRSTGELKPSRSPPCAGERDQLSSVVEELRRSEEERVETQKEKEEELEEQVETLGEANLALERRIQQTSARVVAMEKLVADGKAQVLTLETVKGELFAEREALRRREGRLQEEIELLGQEVVAQRALIQQLQLRDKEEVPERDQKDMLTHAEVTLAKADLALREKEAELVRLSAEQQALKAELAAVKEGLSTSTERAEKLREEGQTKDRALADLETYNHRLKAELRGLQEDLAVQEEELAYQQRELHHLRQRCPQPDPHNQGFPQKDLSHRGFEDHLCVSRDEASLSSPEVLRRLECSEDRSRDPFHASVLQGSRLSELSALNSTAGPALPHGKASPRARTMERPRSRTITPESVTHSTRSPGSVSASDNFSMACSLDVDKMDTLDLTAPPSPVGSTSSLSAPEWASDGYGSNVSSELGVRLRAELEQTERLDAQFIEYLRCRGMNPAANTDSAAGSMSYSDDLLSPELQELLKRVHQESCRILTLSQRRTTLSSQHPVLDSKVLSLDQTLCQSYDRASPLDQPDRSPSAPPMGWQQEKRALQETVVALRELLCRMAQRDTQSDLGGDGERQRETTESEGRVETQLRAELEETQSQLRAELEETQSQLRAELEETQSQLRAELEETQSRLRAELETQSQLRAELETQKQLSASQTTQQEHRNAVQSLRLAMQEGEEALRTEQCRVQELQTLLEQERALTLRREREEEERTEAIQGSLEQQRSEAVALRGQLEQESVACSNLRRELQIEQSRSGLLEKRLADAHQDLQEDGQRSSQQQNLHLQERSRLERLLAEAESRSEDTHRKLEEDRERCARKLAEFARRQEADVERDRKLISDMRAQLEQERRQGEDLASVTDRLRAELLQVKRRGEEQEEEQRRRNEVQGEKEAAARLRVTMETLKEQKREASRALAVERERCVRQGAELAELKEQFRAAVDKERVREEQREKEKRKDRQEQMERERQQERTKNKLCELELLRQQDQQRMQDLQRSLSELSREERKMAAQRLAGSATAQPIHHHTRSRLTVNRSAQTDGTSQEHQPGLSSGLVETLLGENSELTLRVASLSQERVTLKHALACLERRLRHAEDDLAKVTAETENRPIVGDMASHGKVQRLYERYLRAESFRKSLVYQKRYLVLLLGGFQECEQATLCLIAKMGARPSLTVQSKRRPLTRFRAAVRAVIAVSRMKFLTKKWQRAIRRMSISGSVNGHASGSRAEVLKQQQQRSNSESSPPTRGGNPLYRDPASTLVAPVKSPFRLHNRAYSGSTAASVHSGTSQDPEHTLTEYIHHLEKVQRRLVGSKPVNKAHLAPPPTEEIRRRAQPACSRDMIGYRQRWLQENRTWLYLSCLSPLYLYGPVVLASVLTDLHTVKIGFWQSREFVVWWMKYCPKSKSSLPSVQLETSSETA</sequence>
<feature type="region of interest" description="Disordered" evidence="7">
    <location>
        <begin position="1"/>
        <end position="152"/>
    </location>
</feature>
<feature type="coiled-coil region" evidence="6">
    <location>
        <begin position="1480"/>
        <end position="1514"/>
    </location>
</feature>
<feature type="coiled-coil region" evidence="6">
    <location>
        <begin position="834"/>
        <end position="1022"/>
    </location>
</feature>
<dbReference type="GO" id="GO:0007165">
    <property type="term" value="P:signal transduction"/>
    <property type="evidence" value="ECO:0007669"/>
    <property type="project" value="InterPro"/>
</dbReference>
<dbReference type="GO" id="GO:0005813">
    <property type="term" value="C:centrosome"/>
    <property type="evidence" value="ECO:0007669"/>
    <property type="project" value="UniProtKB-SubCell"/>
</dbReference>
<evidence type="ECO:0000313" key="9">
    <source>
        <dbReference type="EMBL" id="KAK0137203.1"/>
    </source>
</evidence>
<evidence type="ECO:0000256" key="1">
    <source>
        <dbReference type="ARBA" id="ARBA00004300"/>
    </source>
</evidence>
<dbReference type="GO" id="GO:0003677">
    <property type="term" value="F:DNA binding"/>
    <property type="evidence" value="ECO:0007669"/>
    <property type="project" value="InterPro"/>
</dbReference>
<feature type="coiled-coil region" evidence="6">
    <location>
        <begin position="3131"/>
        <end position="3235"/>
    </location>
</feature>
<evidence type="ECO:0000313" key="10">
    <source>
        <dbReference type="Proteomes" id="UP001174136"/>
    </source>
</evidence>
<feature type="region of interest" description="Disordered" evidence="7">
    <location>
        <begin position="4188"/>
        <end position="4228"/>
    </location>
</feature>
<feature type="compositionally biased region" description="Basic and acidic residues" evidence="7">
    <location>
        <begin position="436"/>
        <end position="445"/>
    </location>
</feature>
<feature type="region of interest" description="Disordered" evidence="7">
    <location>
        <begin position="1663"/>
        <end position="1683"/>
    </location>
</feature>
<feature type="domain" description="ELK" evidence="8">
    <location>
        <begin position="1943"/>
        <end position="1964"/>
    </location>
</feature>
<keyword evidence="4 6" id="KW-0175">Coiled coil</keyword>
<feature type="compositionally biased region" description="Acidic residues" evidence="7">
    <location>
        <begin position="463"/>
        <end position="481"/>
    </location>
</feature>
<reference evidence="9" key="1">
    <citation type="journal article" date="2023" name="Front. Mar. Sci.">
        <title>A new Merluccius polli reference genome to investigate the effects of global change in West African waters.</title>
        <authorList>
            <person name="Mateo J.L."/>
            <person name="Blanco-Fernandez C."/>
            <person name="Garcia-Vazquez E."/>
            <person name="Machado-Schiaffino G."/>
        </authorList>
    </citation>
    <scope>NUCLEOTIDE SEQUENCE</scope>
    <source>
        <strain evidence="9">C29</strain>
        <tissue evidence="9">Fin</tissue>
    </source>
</reference>
<feature type="coiled-coil region" evidence="6">
    <location>
        <begin position="2356"/>
        <end position="2478"/>
    </location>
</feature>
<feature type="coiled-coil region" evidence="6">
    <location>
        <begin position="2286"/>
        <end position="2313"/>
    </location>
</feature>
<feature type="compositionally biased region" description="Polar residues" evidence="7">
    <location>
        <begin position="4203"/>
        <end position="4216"/>
    </location>
</feature>
<dbReference type="Pfam" id="PF10495">
    <property type="entry name" value="PACT_coil_coil"/>
    <property type="match status" value="1"/>
</dbReference>
<feature type="coiled-coil region" evidence="6">
    <location>
        <begin position="2515"/>
        <end position="2542"/>
    </location>
</feature>
<feature type="region of interest" description="Disordered" evidence="7">
    <location>
        <begin position="2967"/>
        <end position="3005"/>
    </location>
</feature>
<evidence type="ECO:0000256" key="3">
    <source>
        <dbReference type="ARBA" id="ARBA00022553"/>
    </source>
</evidence>
<feature type="region of interest" description="Disordered" evidence="7">
    <location>
        <begin position="2853"/>
        <end position="2891"/>
    </location>
</feature>
<feature type="compositionally biased region" description="Polar residues" evidence="7">
    <location>
        <begin position="3331"/>
        <end position="3350"/>
    </location>
</feature>
<feature type="domain" description="ELK" evidence="8">
    <location>
        <begin position="1055"/>
        <end position="1076"/>
    </location>
</feature>
<feature type="compositionally biased region" description="Basic and acidic residues" evidence="7">
    <location>
        <begin position="664"/>
        <end position="693"/>
    </location>
</feature>
<feature type="region of interest" description="Disordered" evidence="7">
    <location>
        <begin position="3625"/>
        <end position="3644"/>
    </location>
</feature>
<dbReference type="EMBL" id="JAOPHQ010004934">
    <property type="protein sequence ID" value="KAK0137203.1"/>
    <property type="molecule type" value="Genomic_DNA"/>
</dbReference>
<accession>A0AA47MBG6</accession>
<feature type="region of interest" description="Disordered" evidence="7">
    <location>
        <begin position="436"/>
        <end position="483"/>
    </location>
</feature>
<keyword evidence="3" id="KW-0597">Phosphoprotein</keyword>
<feature type="coiled-coil region" evidence="6">
    <location>
        <begin position="2682"/>
        <end position="2843"/>
    </location>
</feature>
<comment type="caution">
    <text evidence="9">The sequence shown here is derived from an EMBL/GenBank/DDBJ whole genome shotgun (WGS) entry which is preliminary data.</text>
</comment>
<keyword evidence="2" id="KW-0963">Cytoplasm</keyword>
<feature type="coiled-coil region" evidence="6">
    <location>
        <begin position="1402"/>
        <end position="1429"/>
    </location>
</feature>
<organism evidence="9 10">
    <name type="scientific">Merluccius polli</name>
    <name type="common">Benguela hake</name>
    <name type="synonym">Merluccius cadenati</name>
    <dbReference type="NCBI Taxonomy" id="89951"/>
    <lineage>
        <taxon>Eukaryota</taxon>
        <taxon>Metazoa</taxon>
        <taxon>Chordata</taxon>
        <taxon>Craniata</taxon>
        <taxon>Vertebrata</taxon>
        <taxon>Euteleostomi</taxon>
        <taxon>Actinopterygii</taxon>
        <taxon>Neopterygii</taxon>
        <taxon>Teleostei</taxon>
        <taxon>Neoteleostei</taxon>
        <taxon>Acanthomorphata</taxon>
        <taxon>Zeiogadaria</taxon>
        <taxon>Gadariae</taxon>
        <taxon>Gadiformes</taxon>
        <taxon>Gadoidei</taxon>
        <taxon>Merlucciidae</taxon>
        <taxon>Merluccius</taxon>
    </lineage>
</organism>
<feature type="compositionally biased region" description="Basic and acidic residues" evidence="7">
    <location>
        <begin position="21"/>
        <end position="36"/>
    </location>
</feature>
<protein>
    <submittedName>
        <fullName evidence="9">Pericentrin</fullName>
    </submittedName>
</protein>
<feature type="coiled-coil region" evidence="6">
    <location>
        <begin position="1240"/>
        <end position="1362"/>
    </location>
</feature>